<keyword evidence="2" id="KW-1185">Reference proteome</keyword>
<evidence type="ECO:0000313" key="1">
    <source>
        <dbReference type="EMBL" id="KAB8066298.1"/>
    </source>
</evidence>
<name>A0A6I1IG39_9BURK</name>
<dbReference type="AlphaFoldDB" id="A0A6I1IG39"/>
<gene>
    <name evidence="1" type="ORF">GCN75_03655</name>
</gene>
<dbReference type="EMBL" id="WFLI01000003">
    <property type="protein sequence ID" value="KAB8066298.1"/>
    <property type="molecule type" value="Genomic_DNA"/>
</dbReference>
<dbReference type="RefSeq" id="WP_152281397.1">
    <property type="nucleotide sequence ID" value="NZ_WFLI01000003.1"/>
</dbReference>
<evidence type="ECO:0000313" key="2">
    <source>
        <dbReference type="Proteomes" id="UP000468717"/>
    </source>
</evidence>
<dbReference type="Proteomes" id="UP000468717">
    <property type="component" value="Unassembled WGS sequence"/>
</dbReference>
<proteinExistence type="predicted"/>
<accession>A0A6I1IG39</accession>
<sequence length="154" mass="17642">MNTISTIISKPKFASTEQPVLAIDGVPVYQWVKSQIFDEDGNDDTHTLVPAQTWLYDQDESRIAWELLEPTHEGATVAPLLVCPDDMDLNCTVVVVEQIVDKKTVEWRRFGLSINHINGVVTSVRWSELEQRAIFDRTQFEKAFLDFKRLSPSY</sequence>
<protein>
    <submittedName>
        <fullName evidence="1">Uncharacterized protein</fullName>
    </submittedName>
</protein>
<organism evidence="1 2">
    <name type="scientific">Janthinobacterium violaceinigrum</name>
    <dbReference type="NCBI Taxonomy" id="2654252"/>
    <lineage>
        <taxon>Bacteria</taxon>
        <taxon>Pseudomonadati</taxon>
        <taxon>Pseudomonadota</taxon>
        <taxon>Betaproteobacteria</taxon>
        <taxon>Burkholderiales</taxon>
        <taxon>Oxalobacteraceae</taxon>
        <taxon>Janthinobacterium</taxon>
    </lineage>
</organism>
<comment type="caution">
    <text evidence="1">The sequence shown here is derived from an EMBL/GenBank/DDBJ whole genome shotgun (WGS) entry which is preliminary data.</text>
</comment>
<reference evidence="1 2" key="1">
    <citation type="submission" date="2019-10" db="EMBL/GenBank/DDBJ databases">
        <title>Three novel species isolated from a subtropical stream in China.</title>
        <authorList>
            <person name="Lu H."/>
        </authorList>
    </citation>
    <scope>NUCLEOTIDE SEQUENCE [LARGE SCALE GENOMIC DNA]</scope>
    <source>
        <strain evidence="1 2">FT13W</strain>
    </source>
</reference>